<feature type="compositionally biased region" description="Low complexity" evidence="4">
    <location>
        <begin position="173"/>
        <end position="182"/>
    </location>
</feature>
<keyword evidence="2 3" id="KW-0175">Coiled coil</keyword>
<feature type="compositionally biased region" description="Gly residues" evidence="4">
    <location>
        <begin position="331"/>
        <end position="343"/>
    </location>
</feature>
<accession>A0A371DHE2</accession>
<evidence type="ECO:0000313" key="5">
    <source>
        <dbReference type="EMBL" id="RDX51950.1"/>
    </source>
</evidence>
<dbReference type="OrthoDB" id="21214at2759"/>
<proteinExistence type="inferred from homology"/>
<dbReference type="PANTHER" id="PTHR39472">
    <property type="entry name" value="EXPRESSED PROTEIN"/>
    <property type="match status" value="1"/>
</dbReference>
<dbReference type="PANTHER" id="PTHR39472:SF1">
    <property type="entry name" value="EXPRESSED PROTEIN"/>
    <property type="match status" value="1"/>
</dbReference>
<evidence type="ECO:0000256" key="4">
    <source>
        <dbReference type="SAM" id="MobiDB-lite"/>
    </source>
</evidence>
<evidence type="ECO:0000256" key="1">
    <source>
        <dbReference type="ARBA" id="ARBA00005537"/>
    </source>
</evidence>
<dbReference type="AlphaFoldDB" id="A0A371DHE2"/>
<dbReference type="Pfam" id="PF05769">
    <property type="entry name" value="SIKE"/>
    <property type="match status" value="1"/>
</dbReference>
<gene>
    <name evidence="5" type="ORF">OH76DRAFT_1378025</name>
</gene>
<feature type="region of interest" description="Disordered" evidence="4">
    <location>
        <begin position="312"/>
        <end position="343"/>
    </location>
</feature>
<keyword evidence="6" id="KW-1185">Reference proteome</keyword>
<dbReference type="Proteomes" id="UP000256964">
    <property type="component" value="Unassembled WGS sequence"/>
</dbReference>
<sequence>MYHGHDLDSDLIRAWQILHELSEQNALNHKMAATLASQAHSLKPEAQHVASGCSLRRVNVDISKEVFESELERQNAQIVIENHTLLQENKQFSALLKEYEETMETVMSKFRNHAFAAQQHELTLTRHYETLLRSLDTSLVQNNFANNAEATESLYRLAQHLRSLMHTMNGADPASQPPQSHDSSPHDPHDPSPSSAYPSAPTAEELNTLLSSREDWAVEREAEIARLEHENEELRRMLGIDRASAEANGWLEDEARELTFRRHFTTAPYRASSPGQLGIARAGIPSFETASHMVGGNTGPGMGMGMGMGPAPGPGSGPVPGAGMMPPPPGQGAGGGAPVGMPGGSMIQPGMRGMQGRRTAMFGGRGRGNGPPMWDGMNQYTQDRPWQMQGGAFDLGR</sequence>
<evidence type="ECO:0000256" key="2">
    <source>
        <dbReference type="ARBA" id="ARBA00023054"/>
    </source>
</evidence>
<evidence type="ECO:0000256" key="3">
    <source>
        <dbReference type="SAM" id="Coils"/>
    </source>
</evidence>
<feature type="region of interest" description="Disordered" evidence="4">
    <location>
        <begin position="168"/>
        <end position="205"/>
    </location>
</feature>
<reference evidence="5 6" key="1">
    <citation type="journal article" date="2018" name="Biotechnol. Biofuels">
        <title>Integrative visual omics of the white-rot fungus Polyporus brumalis exposes the biotechnological potential of its oxidative enzymes for delignifying raw plant biomass.</title>
        <authorList>
            <person name="Miyauchi S."/>
            <person name="Rancon A."/>
            <person name="Drula E."/>
            <person name="Hage H."/>
            <person name="Chaduli D."/>
            <person name="Favel A."/>
            <person name="Grisel S."/>
            <person name="Henrissat B."/>
            <person name="Herpoel-Gimbert I."/>
            <person name="Ruiz-Duenas F.J."/>
            <person name="Chevret D."/>
            <person name="Hainaut M."/>
            <person name="Lin J."/>
            <person name="Wang M."/>
            <person name="Pangilinan J."/>
            <person name="Lipzen A."/>
            <person name="Lesage-Meessen L."/>
            <person name="Navarro D."/>
            <person name="Riley R."/>
            <person name="Grigoriev I.V."/>
            <person name="Zhou S."/>
            <person name="Raouche S."/>
            <person name="Rosso M.N."/>
        </authorList>
    </citation>
    <scope>NUCLEOTIDE SEQUENCE [LARGE SCALE GENOMIC DNA]</scope>
    <source>
        <strain evidence="5 6">BRFM 1820</strain>
    </source>
</reference>
<feature type="compositionally biased region" description="Low complexity" evidence="4">
    <location>
        <begin position="192"/>
        <end position="201"/>
    </location>
</feature>
<protein>
    <submittedName>
        <fullName evidence="5">Uncharacterized protein</fullName>
    </submittedName>
</protein>
<dbReference type="InterPro" id="IPR008555">
    <property type="entry name" value="SIKE"/>
</dbReference>
<feature type="coiled-coil region" evidence="3">
    <location>
        <begin position="82"/>
        <end position="109"/>
    </location>
</feature>
<comment type="similarity">
    <text evidence="1">Belongs to the SIKE family.</text>
</comment>
<name>A0A371DHE2_9APHY</name>
<evidence type="ECO:0000313" key="6">
    <source>
        <dbReference type="Proteomes" id="UP000256964"/>
    </source>
</evidence>
<dbReference type="EMBL" id="KZ857392">
    <property type="protein sequence ID" value="RDX51950.1"/>
    <property type="molecule type" value="Genomic_DNA"/>
</dbReference>
<organism evidence="5 6">
    <name type="scientific">Lentinus brumalis</name>
    <dbReference type="NCBI Taxonomy" id="2498619"/>
    <lineage>
        <taxon>Eukaryota</taxon>
        <taxon>Fungi</taxon>
        <taxon>Dikarya</taxon>
        <taxon>Basidiomycota</taxon>
        <taxon>Agaricomycotina</taxon>
        <taxon>Agaricomycetes</taxon>
        <taxon>Polyporales</taxon>
        <taxon>Polyporaceae</taxon>
        <taxon>Lentinus</taxon>
    </lineage>
</organism>